<protein>
    <submittedName>
        <fullName evidence="3">Uncharacterized protein</fullName>
    </submittedName>
</protein>
<dbReference type="Proteomes" id="UP000310200">
    <property type="component" value="Unassembled WGS sequence"/>
</dbReference>
<sequence length="338" mass="36440">MRTRSHALASPRGVSHRTGRERGWASRRQASLASCRRHIVRVRRAWSAVVCPLSPSTACASRPRKKTGFSALRLARSGSDDVAVVDPRDTPDGSRRSSTGISGLPWRARQRGETCTRGETPTRWNARIYRRREHWPYGCSSETESGAVTSGLLAVSREGRRGRGGEAAAQERTEGRRELGNRGGKEDSGKGEGERFPPVVVVVVLSLLSRERKEREGKRKGVVAERVTVVRPRSVFPTSSIVVVYRSPFLVAVLVVVVVVVAIGGGGGGADGGAGGIGLVVQWVLSRCVQEVASGRDVAPRGRCCWAKIHTRVARVRKAAGREGVRGFSGEEGALRPA</sequence>
<gene>
    <name evidence="3" type="ORF">DBV15_03114</name>
</gene>
<feature type="transmembrane region" description="Helical" evidence="2">
    <location>
        <begin position="243"/>
        <end position="263"/>
    </location>
</feature>
<evidence type="ECO:0000256" key="2">
    <source>
        <dbReference type="SAM" id="Phobius"/>
    </source>
</evidence>
<accession>A0A4S2KIF4</accession>
<reference evidence="3 4" key="1">
    <citation type="journal article" date="2019" name="Philos. Trans. R. Soc. Lond., B, Biol. Sci.">
        <title>Ant behaviour and brain gene expression of defending hosts depend on the ecological success of the intruding social parasite.</title>
        <authorList>
            <person name="Kaur R."/>
            <person name="Stoldt M."/>
            <person name="Jongepier E."/>
            <person name="Feldmeyer B."/>
            <person name="Menzel F."/>
            <person name="Bornberg-Bauer E."/>
            <person name="Foitzik S."/>
        </authorList>
    </citation>
    <scope>NUCLEOTIDE SEQUENCE [LARGE SCALE GENOMIC DNA]</scope>
    <source>
        <tissue evidence="3">Whole body</tissue>
    </source>
</reference>
<feature type="region of interest" description="Disordered" evidence="1">
    <location>
        <begin position="1"/>
        <end position="28"/>
    </location>
</feature>
<dbReference type="AlphaFoldDB" id="A0A4S2KIF4"/>
<proteinExistence type="predicted"/>
<evidence type="ECO:0000313" key="3">
    <source>
        <dbReference type="EMBL" id="TGZ49282.1"/>
    </source>
</evidence>
<keyword evidence="4" id="KW-1185">Reference proteome</keyword>
<keyword evidence="2" id="KW-0472">Membrane</keyword>
<keyword evidence="2" id="KW-0812">Transmembrane</keyword>
<dbReference type="EMBL" id="QBLH01002167">
    <property type="protein sequence ID" value="TGZ49282.1"/>
    <property type="molecule type" value="Genomic_DNA"/>
</dbReference>
<feature type="compositionally biased region" description="Basic and acidic residues" evidence="1">
    <location>
        <begin position="86"/>
        <end position="95"/>
    </location>
</feature>
<feature type="region of interest" description="Disordered" evidence="1">
    <location>
        <begin position="80"/>
        <end position="103"/>
    </location>
</feature>
<organism evidence="3 4">
    <name type="scientific">Temnothorax longispinosus</name>
    <dbReference type="NCBI Taxonomy" id="300112"/>
    <lineage>
        <taxon>Eukaryota</taxon>
        <taxon>Metazoa</taxon>
        <taxon>Ecdysozoa</taxon>
        <taxon>Arthropoda</taxon>
        <taxon>Hexapoda</taxon>
        <taxon>Insecta</taxon>
        <taxon>Pterygota</taxon>
        <taxon>Neoptera</taxon>
        <taxon>Endopterygota</taxon>
        <taxon>Hymenoptera</taxon>
        <taxon>Apocrita</taxon>
        <taxon>Aculeata</taxon>
        <taxon>Formicoidea</taxon>
        <taxon>Formicidae</taxon>
        <taxon>Myrmicinae</taxon>
        <taxon>Temnothorax</taxon>
    </lineage>
</organism>
<name>A0A4S2KIF4_9HYME</name>
<evidence type="ECO:0000256" key="1">
    <source>
        <dbReference type="SAM" id="MobiDB-lite"/>
    </source>
</evidence>
<evidence type="ECO:0000313" key="4">
    <source>
        <dbReference type="Proteomes" id="UP000310200"/>
    </source>
</evidence>
<comment type="caution">
    <text evidence="3">The sequence shown here is derived from an EMBL/GenBank/DDBJ whole genome shotgun (WGS) entry which is preliminary data.</text>
</comment>
<keyword evidence="2" id="KW-1133">Transmembrane helix</keyword>
<feature type="region of interest" description="Disordered" evidence="1">
    <location>
        <begin position="157"/>
        <end position="194"/>
    </location>
</feature>